<comment type="similarity">
    <text evidence="1">Belongs to the Rv1128c/1148c/1588c/1702c/1945/3466 family.</text>
</comment>
<gene>
    <name evidence="4" type="ORF">SAMN05421504_1011361</name>
</gene>
<dbReference type="InterPro" id="IPR002711">
    <property type="entry name" value="HNH"/>
</dbReference>
<dbReference type="SMART" id="SM00507">
    <property type="entry name" value="HNHc"/>
    <property type="match status" value="1"/>
</dbReference>
<accession>A0A1H2VY39</accession>
<evidence type="ECO:0000256" key="1">
    <source>
        <dbReference type="ARBA" id="ARBA00023450"/>
    </source>
</evidence>
<dbReference type="STRING" id="589385.SAMN05421504_1011361"/>
<dbReference type="InterPro" id="IPR003870">
    <property type="entry name" value="DUF222"/>
</dbReference>
<dbReference type="Gene3D" id="1.10.30.50">
    <property type="match status" value="1"/>
</dbReference>
<organism evidence="4 5">
    <name type="scientific">Amycolatopsis xylanica</name>
    <dbReference type="NCBI Taxonomy" id="589385"/>
    <lineage>
        <taxon>Bacteria</taxon>
        <taxon>Bacillati</taxon>
        <taxon>Actinomycetota</taxon>
        <taxon>Actinomycetes</taxon>
        <taxon>Pseudonocardiales</taxon>
        <taxon>Pseudonocardiaceae</taxon>
        <taxon>Amycolatopsis</taxon>
    </lineage>
</organism>
<dbReference type="GO" id="GO:0008270">
    <property type="term" value="F:zinc ion binding"/>
    <property type="evidence" value="ECO:0007669"/>
    <property type="project" value="InterPro"/>
</dbReference>
<keyword evidence="4" id="KW-0540">Nuclease</keyword>
<evidence type="ECO:0000313" key="5">
    <source>
        <dbReference type="Proteomes" id="UP000199515"/>
    </source>
</evidence>
<dbReference type="AlphaFoldDB" id="A0A1H2VY39"/>
<evidence type="ECO:0000256" key="2">
    <source>
        <dbReference type="SAM" id="MobiDB-lite"/>
    </source>
</evidence>
<dbReference type="InterPro" id="IPR003615">
    <property type="entry name" value="HNH_nuc"/>
</dbReference>
<evidence type="ECO:0000313" key="4">
    <source>
        <dbReference type="EMBL" id="SDW73156.1"/>
    </source>
</evidence>
<evidence type="ECO:0000259" key="3">
    <source>
        <dbReference type="SMART" id="SM00507"/>
    </source>
</evidence>
<feature type="compositionally biased region" description="Basic and acidic residues" evidence="2">
    <location>
        <begin position="172"/>
        <end position="197"/>
    </location>
</feature>
<dbReference type="Pfam" id="PF02720">
    <property type="entry name" value="DUF222"/>
    <property type="match status" value="1"/>
</dbReference>
<dbReference type="Proteomes" id="UP000199515">
    <property type="component" value="Unassembled WGS sequence"/>
</dbReference>
<dbReference type="CDD" id="cd00085">
    <property type="entry name" value="HNHc"/>
    <property type="match status" value="1"/>
</dbReference>
<name>A0A1H2VY39_9PSEU</name>
<keyword evidence="4" id="KW-0255">Endonuclease</keyword>
<proteinExistence type="inferred from homology"/>
<keyword evidence="5" id="KW-1185">Reference proteome</keyword>
<reference evidence="4 5" key="1">
    <citation type="submission" date="2016-10" db="EMBL/GenBank/DDBJ databases">
        <authorList>
            <person name="de Groot N.N."/>
        </authorList>
    </citation>
    <scope>NUCLEOTIDE SEQUENCE [LARGE SCALE GENOMIC DNA]</scope>
    <source>
        <strain evidence="4 5">CPCC 202699</strain>
    </source>
</reference>
<dbReference type="GO" id="GO:0004519">
    <property type="term" value="F:endonuclease activity"/>
    <property type="evidence" value="ECO:0007669"/>
    <property type="project" value="UniProtKB-KW"/>
</dbReference>
<keyword evidence="4" id="KW-0378">Hydrolase</keyword>
<dbReference type="Pfam" id="PF01844">
    <property type="entry name" value="HNH"/>
    <property type="match status" value="1"/>
</dbReference>
<dbReference type="GO" id="GO:0003676">
    <property type="term" value="F:nucleic acid binding"/>
    <property type="evidence" value="ECO:0007669"/>
    <property type="project" value="InterPro"/>
</dbReference>
<feature type="domain" description="HNH nuclease" evidence="3">
    <location>
        <begin position="337"/>
        <end position="389"/>
    </location>
</feature>
<sequence>MTLNARSMECMISTESPDTAAPPEWWRCDKDTLLLAYVGREREKRRLEAEQGQILAEIESRGVKEVTGYATVPGMLVDWVQIKHSEAKARVDRARALNPRQDGGTRIPALAPHAAAAALAGDLGAAQLDPIIAALGALPPTVSAEDRETGEQILVNLARTAGPRQISHAAKNLRDRLDPDGREPKDPDPTEPRHELGFVTHRDGTHGIKIKTDAETIARLKATLDPLAKPRPATEEEGRDTRSQWERLGDAFAHFVRIGMGNPDIPTQAGDSVHVVVTVGLDELKTGIGRACLDLVGDISATEARLLACDCKVIPVTLGSHGEPLDVGRAQRLATPAQRRALAIRDGGCAFPGCDAPPQQCTAHHIVFWAHHGETRIGNLVLLCGRHHRLIHNSDWEVRIASDGYPEFIPPAFIDPARAPRRNTMHTTRT</sequence>
<feature type="region of interest" description="Disordered" evidence="2">
    <location>
        <begin position="165"/>
        <end position="197"/>
    </location>
</feature>
<protein>
    <submittedName>
        <fullName evidence="4">HNH endonuclease</fullName>
    </submittedName>
</protein>
<dbReference type="EMBL" id="FNON01000001">
    <property type="protein sequence ID" value="SDW73156.1"/>
    <property type="molecule type" value="Genomic_DNA"/>
</dbReference>